<protein>
    <submittedName>
        <fullName evidence="1">Uncharacterized protein</fullName>
    </submittedName>
</protein>
<evidence type="ECO:0000313" key="2">
    <source>
        <dbReference type="Proteomes" id="UP001497382"/>
    </source>
</evidence>
<organism evidence="1 2">
    <name type="scientific">Larinioides sclopetarius</name>
    <dbReference type="NCBI Taxonomy" id="280406"/>
    <lineage>
        <taxon>Eukaryota</taxon>
        <taxon>Metazoa</taxon>
        <taxon>Ecdysozoa</taxon>
        <taxon>Arthropoda</taxon>
        <taxon>Chelicerata</taxon>
        <taxon>Arachnida</taxon>
        <taxon>Araneae</taxon>
        <taxon>Araneomorphae</taxon>
        <taxon>Entelegynae</taxon>
        <taxon>Araneoidea</taxon>
        <taxon>Araneidae</taxon>
        <taxon>Larinioides</taxon>
    </lineage>
</organism>
<evidence type="ECO:0000313" key="1">
    <source>
        <dbReference type="EMBL" id="CAL1270273.1"/>
    </source>
</evidence>
<gene>
    <name evidence="1" type="ORF">LARSCL_LOCUS5199</name>
</gene>
<dbReference type="AlphaFoldDB" id="A0AAV1ZF30"/>
<name>A0AAV1ZF30_9ARAC</name>
<reference evidence="1 2" key="1">
    <citation type="submission" date="2024-04" db="EMBL/GenBank/DDBJ databases">
        <authorList>
            <person name="Rising A."/>
            <person name="Reimegard J."/>
            <person name="Sonavane S."/>
            <person name="Akerstrom W."/>
            <person name="Nylinder S."/>
            <person name="Hedman E."/>
            <person name="Kallberg Y."/>
        </authorList>
    </citation>
    <scope>NUCLEOTIDE SEQUENCE [LARGE SCALE GENOMIC DNA]</scope>
</reference>
<proteinExistence type="predicted"/>
<comment type="caution">
    <text evidence="1">The sequence shown here is derived from an EMBL/GenBank/DDBJ whole genome shotgun (WGS) entry which is preliminary data.</text>
</comment>
<accession>A0AAV1ZF30</accession>
<dbReference type="EMBL" id="CAXIEN010000047">
    <property type="protein sequence ID" value="CAL1270273.1"/>
    <property type="molecule type" value="Genomic_DNA"/>
</dbReference>
<dbReference type="Proteomes" id="UP001497382">
    <property type="component" value="Unassembled WGS sequence"/>
</dbReference>
<sequence>MRYKKDQNLHLSVQCLYKLQYVYHFMLGRSLWDICWLSKLSQIQFRIGVYLSKERQYFHDVILCQFIGDVEGY</sequence>
<keyword evidence="2" id="KW-1185">Reference proteome</keyword>